<feature type="signal peptide" evidence="1">
    <location>
        <begin position="1"/>
        <end position="20"/>
    </location>
</feature>
<sequence length="339" mass="38152">MNKRIVLAGILSVLSLSGMAQDLLLTQYTYKEGNPTVGKISALNTSLSKIKLSGPQAKYFGVNEKQELYFKKKPDSRTSYEVKIEAQKPSGKLSQSFQIIKDEFHPNGVIAHRGAWKHTEAAQNSIASLQGAIKLGCYGSEFDVHMSADSVLFINHDPQIQGVEIEKANATQLSTIQLKNGEKLPTLEQYLSEGMKQKGTKLILEIKTSILGKERSLALTEKVVKMVRDLKAQAWVEYIAFDYDVCKKVVALDPYAKVAYLMGNQTPEQLAADKLTGLDYHFKIMQSKENYFDEAKQKHLTVNVWTVNDPELMKWLMDKKADFITTDEPEQLLSLKKQQ</sequence>
<dbReference type="InterPro" id="IPR017946">
    <property type="entry name" value="PLC-like_Pdiesterase_TIM-brl"/>
</dbReference>
<name>A0A2S7IHN6_9BACT</name>
<evidence type="ECO:0000313" key="3">
    <source>
        <dbReference type="EMBL" id="PQA55504.1"/>
    </source>
</evidence>
<gene>
    <name evidence="3" type="ORF">C5O19_18970</name>
</gene>
<dbReference type="GO" id="GO:0006629">
    <property type="term" value="P:lipid metabolic process"/>
    <property type="evidence" value="ECO:0007669"/>
    <property type="project" value="InterPro"/>
</dbReference>
<keyword evidence="4" id="KW-1185">Reference proteome</keyword>
<dbReference type="AlphaFoldDB" id="A0A2S7IHN6"/>
<reference evidence="4" key="1">
    <citation type="submission" date="2018-02" db="EMBL/GenBank/DDBJ databases">
        <title>Genome sequencing of Solimonas sp. HR-BB.</title>
        <authorList>
            <person name="Lee Y."/>
            <person name="Jeon C.O."/>
        </authorList>
    </citation>
    <scope>NUCLEOTIDE SEQUENCE [LARGE SCALE GENOMIC DNA]</scope>
    <source>
        <strain evidence="4">HR-U</strain>
    </source>
</reference>
<dbReference type="RefSeq" id="WP_104714970.1">
    <property type="nucleotide sequence ID" value="NZ_PTRA01000004.1"/>
</dbReference>
<proteinExistence type="predicted"/>
<dbReference type="SUPFAM" id="SSF51695">
    <property type="entry name" value="PLC-like phosphodiesterases"/>
    <property type="match status" value="1"/>
</dbReference>
<dbReference type="PANTHER" id="PTHR46211:SF1">
    <property type="entry name" value="GLYCEROPHOSPHODIESTER PHOSPHODIESTERASE, CYTOPLASMIC"/>
    <property type="match status" value="1"/>
</dbReference>
<dbReference type="Proteomes" id="UP000239590">
    <property type="component" value="Unassembled WGS sequence"/>
</dbReference>
<feature type="chain" id="PRO_5015584324" evidence="1">
    <location>
        <begin position="21"/>
        <end position="339"/>
    </location>
</feature>
<evidence type="ECO:0000313" key="4">
    <source>
        <dbReference type="Proteomes" id="UP000239590"/>
    </source>
</evidence>
<accession>A0A2S7IHN6</accession>
<evidence type="ECO:0000256" key="1">
    <source>
        <dbReference type="SAM" id="SignalP"/>
    </source>
</evidence>
<dbReference type="EMBL" id="PTRA01000004">
    <property type="protein sequence ID" value="PQA55504.1"/>
    <property type="molecule type" value="Genomic_DNA"/>
</dbReference>
<evidence type="ECO:0000259" key="2">
    <source>
        <dbReference type="PROSITE" id="PS51704"/>
    </source>
</evidence>
<feature type="domain" description="GP-PDE" evidence="2">
    <location>
        <begin position="107"/>
        <end position="336"/>
    </location>
</feature>
<dbReference type="Pfam" id="PF03009">
    <property type="entry name" value="GDPD"/>
    <property type="match status" value="1"/>
</dbReference>
<dbReference type="InterPro" id="IPR030395">
    <property type="entry name" value="GP_PDE_dom"/>
</dbReference>
<dbReference type="GO" id="GO:0008081">
    <property type="term" value="F:phosphoric diester hydrolase activity"/>
    <property type="evidence" value="ECO:0007669"/>
    <property type="project" value="InterPro"/>
</dbReference>
<organism evidence="3 4">
    <name type="scientific">Siphonobacter curvatus</name>
    <dbReference type="NCBI Taxonomy" id="2094562"/>
    <lineage>
        <taxon>Bacteria</taxon>
        <taxon>Pseudomonadati</taxon>
        <taxon>Bacteroidota</taxon>
        <taxon>Cytophagia</taxon>
        <taxon>Cytophagales</taxon>
        <taxon>Cytophagaceae</taxon>
        <taxon>Siphonobacter</taxon>
    </lineage>
</organism>
<dbReference type="OrthoDB" id="384721at2"/>
<protein>
    <submittedName>
        <fullName evidence="3">Glycerophosphodiester phosphodiesterase</fullName>
    </submittedName>
</protein>
<dbReference type="PROSITE" id="PS51704">
    <property type="entry name" value="GP_PDE"/>
    <property type="match status" value="1"/>
</dbReference>
<comment type="caution">
    <text evidence="3">The sequence shown here is derived from an EMBL/GenBank/DDBJ whole genome shotgun (WGS) entry which is preliminary data.</text>
</comment>
<keyword evidence="1" id="KW-0732">Signal</keyword>
<dbReference type="PANTHER" id="PTHR46211">
    <property type="entry name" value="GLYCEROPHOSPHORYL DIESTER PHOSPHODIESTERASE"/>
    <property type="match status" value="1"/>
</dbReference>
<dbReference type="Gene3D" id="3.20.20.190">
    <property type="entry name" value="Phosphatidylinositol (PI) phosphodiesterase"/>
    <property type="match status" value="1"/>
</dbReference>